<dbReference type="GO" id="GO:0016787">
    <property type="term" value="F:hydrolase activity"/>
    <property type="evidence" value="ECO:0007669"/>
    <property type="project" value="UniProtKB-KW"/>
</dbReference>
<dbReference type="InterPro" id="IPR017531">
    <property type="entry name" value="Hydrolase-1_PEP"/>
</dbReference>
<organism evidence="2 3">
    <name type="scientific">Pseudoduganella lurida</name>
    <dbReference type="NCBI Taxonomy" id="1036180"/>
    <lineage>
        <taxon>Bacteria</taxon>
        <taxon>Pseudomonadati</taxon>
        <taxon>Pseudomonadota</taxon>
        <taxon>Betaproteobacteria</taxon>
        <taxon>Burkholderiales</taxon>
        <taxon>Oxalobacteraceae</taxon>
        <taxon>Telluria group</taxon>
        <taxon>Pseudoduganella</taxon>
    </lineage>
</organism>
<protein>
    <submittedName>
        <fullName evidence="2">Exosortase A-associated hydrolase 1</fullName>
    </submittedName>
</protein>
<keyword evidence="2" id="KW-0378">Hydrolase</keyword>
<proteinExistence type="predicted"/>
<gene>
    <name evidence="2" type="ORF">IP91_03820</name>
</gene>
<dbReference type="AlphaFoldDB" id="A0A562R3G8"/>
<name>A0A562R3G8_9BURK</name>
<dbReference type="OrthoDB" id="5379975at2"/>
<dbReference type="RefSeq" id="WP_145650692.1">
    <property type="nucleotide sequence ID" value="NZ_VLLB01000007.1"/>
</dbReference>
<feature type="domain" description="AB hydrolase-1" evidence="1">
    <location>
        <begin position="50"/>
        <end position="273"/>
    </location>
</feature>
<evidence type="ECO:0000259" key="1">
    <source>
        <dbReference type="Pfam" id="PF12697"/>
    </source>
</evidence>
<accession>A0A562R3G8</accession>
<dbReference type="Gene3D" id="3.40.50.1820">
    <property type="entry name" value="alpha/beta hydrolase"/>
    <property type="match status" value="1"/>
</dbReference>
<sequence>MPPDDQALSFACEGAWLTGILSPADPSQGTAKRGVLIVVGGPQYRTGSHRQFVLLARALAAQGIPAMRFDYRGMGDSGGAPRGFHDVDADLRAATDTFLAACPDLREVVLWGLCDGASAALFYAGQDRRIAGLVLLNPWARTADGHARATLKHYYLARLLQPAFWKKLASGRFDFGGAVRSLTGLVRASRSAASAPAPAQPGLHARMLAGWQGFAGPVLLVISSADLTAQEFLAMAAGSRPWQQQLALPRVQRRTLASADHTFSRRAWRDQVARWTIEWVRSW</sequence>
<dbReference type="EMBL" id="VLLB01000007">
    <property type="protein sequence ID" value="TWI62980.1"/>
    <property type="molecule type" value="Genomic_DNA"/>
</dbReference>
<dbReference type="Proteomes" id="UP000318431">
    <property type="component" value="Unassembled WGS sequence"/>
</dbReference>
<comment type="caution">
    <text evidence="2">The sequence shown here is derived from an EMBL/GenBank/DDBJ whole genome shotgun (WGS) entry which is preliminary data.</text>
</comment>
<evidence type="ECO:0000313" key="3">
    <source>
        <dbReference type="Proteomes" id="UP000318431"/>
    </source>
</evidence>
<evidence type="ECO:0000313" key="2">
    <source>
        <dbReference type="EMBL" id="TWI62980.1"/>
    </source>
</evidence>
<dbReference type="InterPro" id="IPR000073">
    <property type="entry name" value="AB_hydrolase_1"/>
</dbReference>
<dbReference type="SUPFAM" id="SSF53474">
    <property type="entry name" value="alpha/beta-Hydrolases"/>
    <property type="match status" value="1"/>
</dbReference>
<reference evidence="2 3" key="1">
    <citation type="journal article" date="2015" name="Stand. Genomic Sci.">
        <title>Genomic Encyclopedia of Bacterial and Archaeal Type Strains, Phase III: the genomes of soil and plant-associated and newly described type strains.</title>
        <authorList>
            <person name="Whitman W.B."/>
            <person name="Woyke T."/>
            <person name="Klenk H.P."/>
            <person name="Zhou Y."/>
            <person name="Lilburn T.G."/>
            <person name="Beck B.J."/>
            <person name="De Vos P."/>
            <person name="Vandamme P."/>
            <person name="Eisen J.A."/>
            <person name="Garrity G."/>
            <person name="Hugenholtz P."/>
            <person name="Kyrpides N.C."/>
        </authorList>
    </citation>
    <scope>NUCLEOTIDE SEQUENCE [LARGE SCALE GENOMIC DNA]</scope>
    <source>
        <strain evidence="2 3">CGMCC 1.10822</strain>
    </source>
</reference>
<dbReference type="NCBIfam" id="TIGR03100">
    <property type="entry name" value="hydr1_PEP"/>
    <property type="match status" value="1"/>
</dbReference>
<keyword evidence="3" id="KW-1185">Reference proteome</keyword>
<dbReference type="Pfam" id="PF12697">
    <property type="entry name" value="Abhydrolase_6"/>
    <property type="match status" value="1"/>
</dbReference>
<dbReference type="InterPro" id="IPR029058">
    <property type="entry name" value="AB_hydrolase_fold"/>
</dbReference>